<gene>
    <name evidence="6" type="ORF">AMECASPLE_030694</name>
</gene>
<feature type="disulfide bond" evidence="4">
    <location>
        <begin position="22"/>
        <end position="31"/>
    </location>
</feature>
<proteinExistence type="predicted"/>
<sequence>MSNPCQNGGECKAVGNAFHCACPTGLRGLICDVDVNECDQENCGNRGECVNTFGSFYCNCSDGYEDQLCNDQVPEDDTQVEF</sequence>
<dbReference type="Pfam" id="PF07645">
    <property type="entry name" value="EGF_CA"/>
    <property type="match status" value="1"/>
</dbReference>
<feature type="domain" description="EGF-like" evidence="5">
    <location>
        <begin position="34"/>
        <end position="70"/>
    </location>
</feature>
<dbReference type="SUPFAM" id="SSF57196">
    <property type="entry name" value="EGF/Laminin"/>
    <property type="match status" value="2"/>
</dbReference>
<dbReference type="PANTHER" id="PTHR12916">
    <property type="entry name" value="CYTOCHROME C OXIDASE POLYPEPTIDE VIC-2"/>
    <property type="match status" value="1"/>
</dbReference>
<name>A0ABV0Z4V4_9TELE</name>
<dbReference type="InterPro" id="IPR001881">
    <property type="entry name" value="EGF-like_Ca-bd_dom"/>
</dbReference>
<dbReference type="PROSITE" id="PS50026">
    <property type="entry name" value="EGF_3"/>
    <property type="match status" value="2"/>
</dbReference>
<organism evidence="6 7">
    <name type="scientific">Ameca splendens</name>
    <dbReference type="NCBI Taxonomy" id="208324"/>
    <lineage>
        <taxon>Eukaryota</taxon>
        <taxon>Metazoa</taxon>
        <taxon>Chordata</taxon>
        <taxon>Craniata</taxon>
        <taxon>Vertebrata</taxon>
        <taxon>Euteleostomi</taxon>
        <taxon>Actinopterygii</taxon>
        <taxon>Neopterygii</taxon>
        <taxon>Teleostei</taxon>
        <taxon>Neoteleostei</taxon>
        <taxon>Acanthomorphata</taxon>
        <taxon>Ovalentaria</taxon>
        <taxon>Atherinomorphae</taxon>
        <taxon>Cyprinodontiformes</taxon>
        <taxon>Goodeidae</taxon>
        <taxon>Ameca</taxon>
    </lineage>
</organism>
<feature type="disulfide bond" evidence="4">
    <location>
        <begin position="60"/>
        <end position="69"/>
    </location>
</feature>
<evidence type="ECO:0000313" key="6">
    <source>
        <dbReference type="EMBL" id="MEQ2300915.1"/>
    </source>
</evidence>
<keyword evidence="7" id="KW-1185">Reference proteome</keyword>
<dbReference type="SMART" id="SM00181">
    <property type="entry name" value="EGF"/>
    <property type="match status" value="2"/>
</dbReference>
<dbReference type="Proteomes" id="UP001469553">
    <property type="component" value="Unassembled WGS sequence"/>
</dbReference>
<evidence type="ECO:0000256" key="2">
    <source>
        <dbReference type="ARBA" id="ARBA00022737"/>
    </source>
</evidence>
<accession>A0ABV0Z4V4</accession>
<dbReference type="InterPro" id="IPR018097">
    <property type="entry name" value="EGF_Ca-bd_CS"/>
</dbReference>
<dbReference type="CDD" id="cd00054">
    <property type="entry name" value="EGF_CA"/>
    <property type="match status" value="1"/>
</dbReference>
<reference evidence="6 7" key="1">
    <citation type="submission" date="2021-06" db="EMBL/GenBank/DDBJ databases">
        <authorList>
            <person name="Palmer J.M."/>
        </authorList>
    </citation>
    <scope>NUCLEOTIDE SEQUENCE [LARGE SCALE GENOMIC DNA]</scope>
    <source>
        <strain evidence="6 7">AS_MEX2019</strain>
        <tissue evidence="6">Muscle</tissue>
    </source>
</reference>
<dbReference type="Gene3D" id="2.10.25.10">
    <property type="entry name" value="Laminin"/>
    <property type="match status" value="2"/>
</dbReference>
<keyword evidence="2" id="KW-0677">Repeat</keyword>
<feature type="domain" description="EGF-like" evidence="5">
    <location>
        <begin position="1"/>
        <end position="32"/>
    </location>
</feature>
<dbReference type="InterPro" id="IPR000152">
    <property type="entry name" value="EGF-type_Asp/Asn_hydroxyl_site"/>
</dbReference>
<dbReference type="InterPro" id="IPR000742">
    <property type="entry name" value="EGF"/>
</dbReference>
<comment type="caution">
    <text evidence="6">The sequence shown here is derived from an EMBL/GenBank/DDBJ whole genome shotgun (WGS) entry which is preliminary data.</text>
</comment>
<evidence type="ECO:0000256" key="4">
    <source>
        <dbReference type="PROSITE-ProRule" id="PRU00076"/>
    </source>
</evidence>
<dbReference type="SMART" id="SM00179">
    <property type="entry name" value="EGF_CA"/>
    <property type="match status" value="2"/>
</dbReference>
<protein>
    <recommendedName>
        <fullName evidence="5">EGF-like domain-containing protein</fullName>
    </recommendedName>
</protein>
<dbReference type="PANTHER" id="PTHR12916:SF10">
    <property type="entry name" value="NEUROGENIC LOCUS NOTCH HOMOLOG PROTEIN 2 PRECURSOR"/>
    <property type="match status" value="1"/>
</dbReference>
<dbReference type="PROSITE" id="PS01187">
    <property type="entry name" value="EGF_CA"/>
    <property type="match status" value="1"/>
</dbReference>
<dbReference type="PROSITE" id="PS01186">
    <property type="entry name" value="EGF_2"/>
    <property type="match status" value="1"/>
</dbReference>
<evidence type="ECO:0000256" key="3">
    <source>
        <dbReference type="ARBA" id="ARBA00023157"/>
    </source>
</evidence>
<dbReference type="EMBL" id="JAHRIP010050728">
    <property type="protein sequence ID" value="MEQ2300915.1"/>
    <property type="molecule type" value="Genomic_DNA"/>
</dbReference>
<dbReference type="InterPro" id="IPR049883">
    <property type="entry name" value="NOTCH1_EGF-like"/>
</dbReference>
<keyword evidence="1 4" id="KW-0245">EGF-like domain</keyword>
<comment type="caution">
    <text evidence="4">Lacks conserved residue(s) required for the propagation of feature annotation.</text>
</comment>
<evidence type="ECO:0000256" key="1">
    <source>
        <dbReference type="ARBA" id="ARBA00022536"/>
    </source>
</evidence>
<dbReference type="PROSITE" id="PS00022">
    <property type="entry name" value="EGF_1"/>
    <property type="match status" value="1"/>
</dbReference>
<dbReference type="Pfam" id="PF00008">
    <property type="entry name" value="EGF"/>
    <property type="match status" value="1"/>
</dbReference>
<keyword evidence="3 4" id="KW-1015">Disulfide bond</keyword>
<evidence type="ECO:0000259" key="5">
    <source>
        <dbReference type="PROSITE" id="PS50026"/>
    </source>
</evidence>
<dbReference type="PROSITE" id="PS00010">
    <property type="entry name" value="ASX_HYDROXYL"/>
    <property type="match status" value="1"/>
</dbReference>
<evidence type="ECO:0000313" key="7">
    <source>
        <dbReference type="Proteomes" id="UP001469553"/>
    </source>
</evidence>